<dbReference type="PANTHER" id="PTHR43151:SF2">
    <property type="entry name" value="FE(2+) TRANSPORT PROTEIN A-RELATED"/>
    <property type="match status" value="1"/>
</dbReference>
<accession>A0A7C4S5E7</accession>
<dbReference type="Gene3D" id="2.30.30.90">
    <property type="match status" value="1"/>
</dbReference>
<dbReference type="EMBL" id="DTPI01000028">
    <property type="protein sequence ID" value="HGE66236.1"/>
    <property type="molecule type" value="Genomic_DNA"/>
</dbReference>
<protein>
    <submittedName>
        <fullName evidence="4">Ferrous iron transport protein A</fullName>
    </submittedName>
</protein>
<evidence type="ECO:0000313" key="3">
    <source>
        <dbReference type="EMBL" id="HGE66236.1"/>
    </source>
</evidence>
<proteinExistence type="predicted"/>
<organism evidence="4">
    <name type="scientific">Geoglobus ahangari</name>
    <dbReference type="NCBI Taxonomy" id="113653"/>
    <lineage>
        <taxon>Archaea</taxon>
        <taxon>Methanobacteriati</taxon>
        <taxon>Methanobacteriota</taxon>
        <taxon>Archaeoglobi</taxon>
        <taxon>Archaeoglobales</taxon>
        <taxon>Archaeoglobaceae</taxon>
        <taxon>Geoglobus</taxon>
    </lineage>
</organism>
<feature type="domain" description="Ferrous iron transporter FeoA-like" evidence="2">
    <location>
        <begin position="4"/>
        <end position="74"/>
    </location>
</feature>
<dbReference type="EMBL" id="DTAK01000020">
    <property type="protein sequence ID" value="HGU59267.1"/>
    <property type="molecule type" value="Genomic_DNA"/>
</dbReference>
<dbReference type="SUPFAM" id="SSF50037">
    <property type="entry name" value="C-terminal domain of transcriptional repressors"/>
    <property type="match status" value="1"/>
</dbReference>
<comment type="caution">
    <text evidence="4">The sequence shown here is derived from an EMBL/GenBank/DDBJ whole genome shotgun (WGS) entry which is preliminary data.</text>
</comment>
<dbReference type="SMART" id="SM00899">
    <property type="entry name" value="FeoA"/>
    <property type="match status" value="1"/>
</dbReference>
<dbReference type="GO" id="GO:0046914">
    <property type="term" value="F:transition metal ion binding"/>
    <property type="evidence" value="ECO:0007669"/>
    <property type="project" value="InterPro"/>
</dbReference>
<reference evidence="4" key="1">
    <citation type="journal article" date="2020" name="mSystems">
        <title>Genome- and Community-Level Interaction Insights into Carbon Utilization and Element Cycling Functions of Hydrothermarchaeota in Hydrothermal Sediment.</title>
        <authorList>
            <person name="Zhou Z."/>
            <person name="Liu Y."/>
            <person name="Xu W."/>
            <person name="Pan J."/>
            <person name="Luo Z.H."/>
            <person name="Li M."/>
        </authorList>
    </citation>
    <scope>NUCLEOTIDE SEQUENCE [LARGE SCALE GENOMIC DNA]</scope>
    <source>
        <strain evidence="5">SpSt-10</strain>
        <strain evidence="4">SpSt-62</strain>
        <strain evidence="3">SpSt-97</strain>
    </source>
</reference>
<dbReference type="InterPro" id="IPR038157">
    <property type="entry name" value="FeoA_core_dom"/>
</dbReference>
<gene>
    <name evidence="5" type="ORF">ENL48_04900</name>
    <name evidence="4" type="ORF">ENT89_03635</name>
    <name evidence="3" type="ORF">ENX77_03800</name>
</gene>
<dbReference type="InterPro" id="IPR008988">
    <property type="entry name" value="Transcriptional_repressor_C"/>
</dbReference>
<dbReference type="AlphaFoldDB" id="A0A7C4S5E7"/>
<dbReference type="EMBL" id="DRUC01000071">
    <property type="protein sequence ID" value="HHF48496.1"/>
    <property type="molecule type" value="Genomic_DNA"/>
</dbReference>
<dbReference type="InterPro" id="IPR007167">
    <property type="entry name" value="Fe-transptr_FeoA-like"/>
</dbReference>
<name>A0A7C4S5E7_9EURY</name>
<dbReference type="PANTHER" id="PTHR43151">
    <property type="entry name" value="FEOA FAMILY PROTEIN"/>
    <property type="match status" value="1"/>
</dbReference>
<sequence>MSLTSLVTAPEGKEVTVVSIVGGRGAVQKLMAMGIVPGKKLKILGRRGCAMLIAINGSKYVIGRGLAMKVIVNAGEKS</sequence>
<evidence type="ECO:0000256" key="1">
    <source>
        <dbReference type="ARBA" id="ARBA00023004"/>
    </source>
</evidence>
<keyword evidence="1" id="KW-0408">Iron</keyword>
<evidence type="ECO:0000313" key="5">
    <source>
        <dbReference type="EMBL" id="HHF48496.1"/>
    </source>
</evidence>
<dbReference type="Pfam" id="PF04023">
    <property type="entry name" value="FeoA"/>
    <property type="match status" value="1"/>
</dbReference>
<evidence type="ECO:0000313" key="4">
    <source>
        <dbReference type="EMBL" id="HGU59267.1"/>
    </source>
</evidence>
<dbReference type="InterPro" id="IPR053184">
    <property type="entry name" value="FeoA-like"/>
</dbReference>
<evidence type="ECO:0000259" key="2">
    <source>
        <dbReference type="SMART" id="SM00899"/>
    </source>
</evidence>